<feature type="region of interest" description="Disordered" evidence="1">
    <location>
        <begin position="147"/>
        <end position="188"/>
    </location>
</feature>
<dbReference type="InterPro" id="IPR031371">
    <property type="entry name" value="Mucin-15"/>
</dbReference>
<dbReference type="Pfam" id="PF15672">
    <property type="entry name" value="Mucin15"/>
    <property type="match status" value="1"/>
</dbReference>
<feature type="region of interest" description="Disordered" evidence="1">
    <location>
        <begin position="97"/>
        <end position="120"/>
    </location>
</feature>
<evidence type="ECO:0000313" key="3">
    <source>
        <dbReference type="EMBL" id="NXJ01460.1"/>
    </source>
</evidence>
<name>A0A7K9XWX6_9GRUI</name>
<accession>A0A7K9XWX6</accession>
<evidence type="ECO:0000313" key="4">
    <source>
        <dbReference type="Proteomes" id="UP000587472"/>
    </source>
</evidence>
<keyword evidence="2" id="KW-0812">Transmembrane</keyword>
<feature type="non-terminal residue" evidence="3">
    <location>
        <position position="1"/>
    </location>
</feature>
<reference evidence="3 4" key="1">
    <citation type="submission" date="2019-09" db="EMBL/GenBank/DDBJ databases">
        <title>Bird 10,000 Genomes (B10K) Project - Family phase.</title>
        <authorList>
            <person name="Zhang G."/>
        </authorList>
    </citation>
    <scope>NUCLEOTIDE SEQUENCE [LARGE SCALE GENOMIC DNA]</scope>
    <source>
        <strain evidence="3">B10K-DU-001-60</strain>
        <tissue evidence="3">Muscle</tissue>
    </source>
</reference>
<keyword evidence="2" id="KW-0472">Membrane</keyword>
<dbReference type="Proteomes" id="UP000587472">
    <property type="component" value="Unassembled WGS sequence"/>
</dbReference>
<proteinExistence type="predicted"/>
<feature type="compositionally biased region" description="Polar residues" evidence="1">
    <location>
        <begin position="1"/>
        <end position="32"/>
    </location>
</feature>
<dbReference type="EMBL" id="VWZZ01007508">
    <property type="protein sequence ID" value="NXJ01460.1"/>
    <property type="molecule type" value="Genomic_DNA"/>
</dbReference>
<protein>
    <submittedName>
        <fullName evidence="3">MUC15 protein</fullName>
    </submittedName>
</protein>
<feature type="compositionally biased region" description="Polar residues" evidence="1">
    <location>
        <begin position="147"/>
        <end position="162"/>
    </location>
</feature>
<comment type="caution">
    <text evidence="3">The sequence shown here is derived from an EMBL/GenBank/DDBJ whole genome shotgun (WGS) entry which is preliminary data.</text>
</comment>
<feature type="compositionally biased region" description="Polar residues" evidence="1">
    <location>
        <begin position="42"/>
        <end position="55"/>
    </location>
</feature>
<feature type="compositionally biased region" description="Low complexity" evidence="1">
    <location>
        <begin position="97"/>
        <end position="113"/>
    </location>
</feature>
<feature type="region of interest" description="Disordered" evidence="1">
    <location>
        <begin position="253"/>
        <end position="290"/>
    </location>
</feature>
<organism evidence="3 4">
    <name type="scientific">Psophia crepitans</name>
    <name type="common">common trumpeter</name>
    <dbReference type="NCBI Taxonomy" id="54359"/>
    <lineage>
        <taxon>Eukaryota</taxon>
        <taxon>Metazoa</taxon>
        <taxon>Chordata</taxon>
        <taxon>Craniata</taxon>
        <taxon>Vertebrata</taxon>
        <taxon>Euteleostomi</taxon>
        <taxon>Archelosauria</taxon>
        <taxon>Archosauria</taxon>
        <taxon>Dinosauria</taxon>
        <taxon>Saurischia</taxon>
        <taxon>Theropoda</taxon>
        <taxon>Coelurosauria</taxon>
        <taxon>Aves</taxon>
        <taxon>Neognathae</taxon>
        <taxon>Neoaves</taxon>
        <taxon>Gruiformes</taxon>
        <taxon>Psophiidae</taxon>
        <taxon>Psophia</taxon>
    </lineage>
</organism>
<feature type="non-terminal residue" evidence="3">
    <location>
        <position position="290"/>
    </location>
</feature>
<evidence type="ECO:0000256" key="2">
    <source>
        <dbReference type="SAM" id="Phobius"/>
    </source>
</evidence>
<feature type="compositionally biased region" description="Basic and acidic residues" evidence="1">
    <location>
        <begin position="255"/>
        <end position="265"/>
    </location>
</feature>
<evidence type="ECO:0000256" key="1">
    <source>
        <dbReference type="SAM" id="MobiDB-lite"/>
    </source>
</evidence>
<feature type="transmembrane region" description="Helical" evidence="2">
    <location>
        <begin position="193"/>
        <end position="216"/>
    </location>
</feature>
<feature type="compositionally biased region" description="Polar residues" evidence="1">
    <location>
        <begin position="169"/>
        <end position="181"/>
    </location>
</feature>
<gene>
    <name evidence="3" type="primary">Muc15</name>
    <name evidence="3" type="ORF">PSOCRE_R15100</name>
</gene>
<sequence length="290" mass="30388">VQPTSQRFVLPLTTASTPPSVSHAAPSTNAKENVTKRAEMSSWPNSTPSRSMDGTTLSSNVTMVSKDATNNSVTNFNRIPMSSMTFTTTGDFSGVTKSAAPTSTSTATPSNSPVSYSTPSAAVLPSDNASVNPTVLLPTGITLTSPMVKQDSPASNFNPIQHTTERNHNFSIPSTASSNSKDVNEDKTNKGGVIVGVIVGAILGSILIGLIGYFVCGKKRSESFSHRRLYDDTRNDTVLHLDNSLGPCDTSIRCAPDDKSSTADKGEEDNAGCPSDGIPMADMTPSHPSS</sequence>
<dbReference type="PANTHER" id="PTHR45427:SF1">
    <property type="entry name" value="MUCIN-15"/>
    <property type="match status" value="1"/>
</dbReference>
<keyword evidence="4" id="KW-1185">Reference proteome</keyword>
<dbReference type="AlphaFoldDB" id="A0A7K9XWX6"/>
<keyword evidence="2" id="KW-1133">Transmembrane helix</keyword>
<dbReference type="PANTHER" id="PTHR45427">
    <property type="entry name" value="MUCIN-15"/>
    <property type="match status" value="1"/>
</dbReference>
<feature type="region of interest" description="Disordered" evidence="1">
    <location>
        <begin position="1"/>
        <end position="55"/>
    </location>
</feature>